<feature type="domain" description="Mechanosensitive ion channel MscS" evidence="10">
    <location>
        <begin position="635"/>
        <end position="702"/>
    </location>
</feature>
<dbReference type="InterPro" id="IPR011014">
    <property type="entry name" value="MscS_channel_TM-2"/>
</dbReference>
<evidence type="ECO:0000256" key="2">
    <source>
        <dbReference type="ARBA" id="ARBA00008017"/>
    </source>
</evidence>
<dbReference type="InterPro" id="IPR006685">
    <property type="entry name" value="MscS_channel_2nd"/>
</dbReference>
<dbReference type="SUPFAM" id="SSF50182">
    <property type="entry name" value="Sm-like ribonucleoproteins"/>
    <property type="match status" value="1"/>
</dbReference>
<sequence length="836" mass="88861">MLQKLMRVVAQLALVLALSGGALALAQNESPPPARPVAELLNEWKGALDQIGRRLASGQLEVPDLDKLRADAERVRTAVQAARPDAQAKAAAAQQLLEAMGPAPAEGQPAEAKDVAKQRQQLQADLAAAEGRAKQLEVTEARANAAVTDIAKAIRDRVAQSLLAQGPSLFEADVWKLGSQQIVAGLQALAVQPLERWRGGDVGAQARASSGVLVLMFLALVAGGWTRGWLLRRYGRDPLVTDAGYARRSVATIAEGCGRALLPSLAIVAVAATCRIVGLVDDATMPALYGVAAGAIFFLLVTGLDRAALAPDLPAWRLLRISDRAARRLSWRVNLNAAVIAPLLFLSMAAPVLDLGDESRAILVFIGSLAVGLALLTVIQRRAWEVAAPAEAGEASAAAATPPKEAAEKRGLLAPLWVLLRALVGIGAVASPLIALFGYPNLARYLIENLVLTGIGVGLLLVLRRVLAELIDRALILRGRPGPLARAFALTEQSAQMVDFWLMLLIDTVLTGVGAILALLQWGVRWADIANGLYSLLFGFKVGGVTLSLIDLLTAITLFSLVLAASRMAQRVLEERVLPHTRLDVGLRNSFKSAVGYVGLVIALVVAVTTLGIDLSRIALLAGALSVGIGFGLQNIVSNFVSGLILLAERPIKVGDSVVVAGSEGVVRRINVRATELETAQRATVIIPNSTLLSQAVLNWTHKDTFGRVEVQVGVAYEADPEQVRRILLECATNHPEVSRWPQPSVLFKAFGPSSMDFELRAYLANVDLKGVVGSDLRFAIVRAFREAGIEIPFNQSEVRLRDLDRLGELLATVRGADAEPAAAPTIVMPREARGG</sequence>
<dbReference type="Proteomes" id="UP000295765">
    <property type="component" value="Unassembled WGS sequence"/>
</dbReference>
<feature type="transmembrane region" description="Helical" evidence="8">
    <location>
        <begin position="542"/>
        <end position="566"/>
    </location>
</feature>
<feature type="transmembrane region" description="Helical" evidence="8">
    <location>
        <begin position="361"/>
        <end position="379"/>
    </location>
</feature>
<evidence type="ECO:0000259" key="11">
    <source>
        <dbReference type="Pfam" id="PF21082"/>
    </source>
</evidence>
<protein>
    <submittedName>
        <fullName evidence="12">Small-conductance mechanosensitive channel</fullName>
    </submittedName>
</protein>
<accession>A0A4R2L2P8</accession>
<feature type="transmembrane region" description="Helical" evidence="8">
    <location>
        <begin position="594"/>
        <end position="613"/>
    </location>
</feature>
<evidence type="ECO:0000256" key="7">
    <source>
        <dbReference type="SAM" id="Coils"/>
    </source>
</evidence>
<gene>
    <name evidence="12" type="ORF">EV699_113101</name>
</gene>
<dbReference type="OrthoDB" id="9799209at2"/>
<feature type="transmembrane region" description="Helical" evidence="8">
    <location>
        <begin position="445"/>
        <end position="463"/>
    </location>
</feature>
<keyword evidence="3" id="KW-1003">Cell membrane</keyword>
<feature type="transmembrane region" description="Helical" evidence="8">
    <location>
        <begin position="619"/>
        <end position="647"/>
    </location>
</feature>
<proteinExistence type="inferred from homology"/>
<dbReference type="GO" id="GO:0005886">
    <property type="term" value="C:plasma membrane"/>
    <property type="evidence" value="ECO:0007669"/>
    <property type="project" value="UniProtKB-SubCell"/>
</dbReference>
<organism evidence="12 13">
    <name type="scientific">Plasticicumulans lactativorans</name>
    <dbReference type="NCBI Taxonomy" id="1133106"/>
    <lineage>
        <taxon>Bacteria</taxon>
        <taxon>Pseudomonadati</taxon>
        <taxon>Pseudomonadota</taxon>
        <taxon>Gammaproteobacteria</taxon>
        <taxon>Candidatus Competibacteraceae</taxon>
        <taxon>Plasticicumulans</taxon>
    </lineage>
</organism>
<reference evidence="12 13" key="1">
    <citation type="submission" date="2019-03" db="EMBL/GenBank/DDBJ databases">
        <title>Genomic Encyclopedia of Type Strains, Phase IV (KMG-IV): sequencing the most valuable type-strain genomes for metagenomic binning, comparative biology and taxonomic classification.</title>
        <authorList>
            <person name="Goeker M."/>
        </authorList>
    </citation>
    <scope>NUCLEOTIDE SEQUENCE [LARGE SCALE GENOMIC DNA]</scope>
    <source>
        <strain evidence="12 13">DSM 25287</strain>
    </source>
</reference>
<dbReference type="InterPro" id="IPR011066">
    <property type="entry name" value="MscS_channel_C_sf"/>
</dbReference>
<dbReference type="PANTHER" id="PTHR30347:SF1">
    <property type="entry name" value="MECHANOSENSITIVE CHANNEL MSCK"/>
    <property type="match status" value="1"/>
</dbReference>
<dbReference type="InterPro" id="IPR052702">
    <property type="entry name" value="MscS-like_channel"/>
</dbReference>
<feature type="transmembrane region" description="Helical" evidence="8">
    <location>
        <begin position="260"/>
        <end position="280"/>
    </location>
</feature>
<keyword evidence="7" id="KW-0175">Coiled coil</keyword>
<evidence type="ECO:0000256" key="6">
    <source>
        <dbReference type="ARBA" id="ARBA00023136"/>
    </source>
</evidence>
<dbReference type="Gene3D" id="3.30.70.100">
    <property type="match status" value="1"/>
</dbReference>
<evidence type="ECO:0000313" key="13">
    <source>
        <dbReference type="Proteomes" id="UP000295765"/>
    </source>
</evidence>
<dbReference type="InterPro" id="IPR023408">
    <property type="entry name" value="MscS_beta-dom_sf"/>
</dbReference>
<feature type="transmembrane region" description="Helical" evidence="8">
    <location>
        <begin position="418"/>
        <end position="439"/>
    </location>
</feature>
<dbReference type="EMBL" id="SLWY01000013">
    <property type="protein sequence ID" value="TCO80623.1"/>
    <property type="molecule type" value="Genomic_DNA"/>
</dbReference>
<feature type="transmembrane region" description="Helical" evidence="8">
    <location>
        <begin position="208"/>
        <end position="226"/>
    </location>
</feature>
<name>A0A4R2L2P8_9GAMM</name>
<feature type="signal peptide" evidence="9">
    <location>
        <begin position="1"/>
        <end position="24"/>
    </location>
</feature>
<evidence type="ECO:0000256" key="8">
    <source>
        <dbReference type="SAM" id="Phobius"/>
    </source>
</evidence>
<feature type="transmembrane region" description="Helical" evidence="8">
    <location>
        <begin position="286"/>
        <end position="308"/>
    </location>
</feature>
<dbReference type="InterPro" id="IPR010920">
    <property type="entry name" value="LSM_dom_sf"/>
</dbReference>
<comment type="similarity">
    <text evidence="2">Belongs to the MscS (TC 1.A.23) family.</text>
</comment>
<dbReference type="InterPro" id="IPR049278">
    <property type="entry name" value="MS_channel_C"/>
</dbReference>
<evidence type="ECO:0000256" key="5">
    <source>
        <dbReference type="ARBA" id="ARBA00022989"/>
    </source>
</evidence>
<dbReference type="PANTHER" id="PTHR30347">
    <property type="entry name" value="POTASSIUM CHANNEL RELATED"/>
    <property type="match status" value="1"/>
</dbReference>
<dbReference type="GO" id="GO:0008381">
    <property type="term" value="F:mechanosensitive monoatomic ion channel activity"/>
    <property type="evidence" value="ECO:0007669"/>
    <property type="project" value="UniProtKB-ARBA"/>
</dbReference>
<feature type="coiled-coil region" evidence="7">
    <location>
        <begin position="112"/>
        <end position="146"/>
    </location>
</feature>
<keyword evidence="5 8" id="KW-1133">Transmembrane helix</keyword>
<dbReference type="Gene3D" id="2.30.30.60">
    <property type="match status" value="1"/>
</dbReference>
<feature type="transmembrane region" description="Helical" evidence="8">
    <location>
        <begin position="500"/>
        <end position="522"/>
    </location>
</feature>
<evidence type="ECO:0000259" key="10">
    <source>
        <dbReference type="Pfam" id="PF00924"/>
    </source>
</evidence>
<keyword evidence="13" id="KW-1185">Reference proteome</keyword>
<keyword evidence="4 8" id="KW-0812">Transmembrane</keyword>
<evidence type="ECO:0000256" key="1">
    <source>
        <dbReference type="ARBA" id="ARBA00004651"/>
    </source>
</evidence>
<dbReference type="Pfam" id="PF21082">
    <property type="entry name" value="MS_channel_3rd"/>
    <property type="match status" value="1"/>
</dbReference>
<feature type="transmembrane region" description="Helical" evidence="8">
    <location>
        <begin position="329"/>
        <end position="349"/>
    </location>
</feature>
<dbReference type="AlphaFoldDB" id="A0A4R2L2P8"/>
<feature type="chain" id="PRO_5020259544" evidence="9">
    <location>
        <begin position="25"/>
        <end position="836"/>
    </location>
</feature>
<feature type="domain" description="Mechanosensitive ion channel MscS C-terminal" evidence="11">
    <location>
        <begin position="709"/>
        <end position="792"/>
    </location>
</feature>
<dbReference type="Pfam" id="PF00924">
    <property type="entry name" value="MS_channel_2nd"/>
    <property type="match status" value="1"/>
</dbReference>
<dbReference type="RefSeq" id="WP_132543295.1">
    <property type="nucleotide sequence ID" value="NZ_SLWY01000013.1"/>
</dbReference>
<evidence type="ECO:0000256" key="9">
    <source>
        <dbReference type="SAM" id="SignalP"/>
    </source>
</evidence>
<dbReference type="SUPFAM" id="SSF82689">
    <property type="entry name" value="Mechanosensitive channel protein MscS (YggB), C-terminal domain"/>
    <property type="match status" value="1"/>
</dbReference>
<comment type="caution">
    <text evidence="12">The sequence shown here is derived from an EMBL/GenBank/DDBJ whole genome shotgun (WGS) entry which is preliminary data.</text>
</comment>
<evidence type="ECO:0000256" key="3">
    <source>
        <dbReference type="ARBA" id="ARBA00022475"/>
    </source>
</evidence>
<dbReference type="SUPFAM" id="SSF82861">
    <property type="entry name" value="Mechanosensitive channel protein MscS (YggB), transmembrane region"/>
    <property type="match status" value="1"/>
</dbReference>
<evidence type="ECO:0000313" key="12">
    <source>
        <dbReference type="EMBL" id="TCO80623.1"/>
    </source>
</evidence>
<dbReference type="Gene3D" id="1.10.287.1260">
    <property type="match status" value="1"/>
</dbReference>
<keyword evidence="9" id="KW-0732">Signal</keyword>
<keyword evidence="6 8" id="KW-0472">Membrane</keyword>
<evidence type="ECO:0000256" key="4">
    <source>
        <dbReference type="ARBA" id="ARBA00022692"/>
    </source>
</evidence>
<comment type="subcellular location">
    <subcellularLocation>
        <location evidence="1">Cell membrane</location>
        <topology evidence="1">Multi-pass membrane protein</topology>
    </subcellularLocation>
</comment>